<dbReference type="AlphaFoldDB" id="A0AAW1WGE5"/>
<keyword evidence="2" id="KW-1185">Reference proteome</keyword>
<sequence>MDGGRVNHYGGDGGYSRAGTEEHGFEYIGCGLARPRWSVAREEYGGSVEYQRNFSLDYKRSCGAFG</sequence>
<proteinExistence type="predicted"/>
<comment type="caution">
    <text evidence="1">The sequence shown here is derived from an EMBL/GenBank/DDBJ whole genome shotgun (WGS) entry which is preliminary data.</text>
</comment>
<organism evidence="1 2">
    <name type="scientific">Rubus argutus</name>
    <name type="common">Southern blackberry</name>
    <dbReference type="NCBI Taxonomy" id="59490"/>
    <lineage>
        <taxon>Eukaryota</taxon>
        <taxon>Viridiplantae</taxon>
        <taxon>Streptophyta</taxon>
        <taxon>Embryophyta</taxon>
        <taxon>Tracheophyta</taxon>
        <taxon>Spermatophyta</taxon>
        <taxon>Magnoliopsida</taxon>
        <taxon>eudicotyledons</taxon>
        <taxon>Gunneridae</taxon>
        <taxon>Pentapetalae</taxon>
        <taxon>rosids</taxon>
        <taxon>fabids</taxon>
        <taxon>Rosales</taxon>
        <taxon>Rosaceae</taxon>
        <taxon>Rosoideae</taxon>
        <taxon>Rosoideae incertae sedis</taxon>
        <taxon>Rubus</taxon>
    </lineage>
</organism>
<evidence type="ECO:0000313" key="1">
    <source>
        <dbReference type="EMBL" id="KAK9924005.1"/>
    </source>
</evidence>
<dbReference type="Proteomes" id="UP001457282">
    <property type="component" value="Unassembled WGS sequence"/>
</dbReference>
<protein>
    <submittedName>
        <fullName evidence="1">Uncharacterized protein</fullName>
    </submittedName>
</protein>
<reference evidence="1 2" key="1">
    <citation type="journal article" date="2023" name="G3 (Bethesda)">
        <title>A chromosome-length genome assembly and annotation of blackberry (Rubus argutus, cv. 'Hillquist').</title>
        <authorList>
            <person name="Bruna T."/>
            <person name="Aryal R."/>
            <person name="Dudchenko O."/>
            <person name="Sargent D.J."/>
            <person name="Mead D."/>
            <person name="Buti M."/>
            <person name="Cavallini A."/>
            <person name="Hytonen T."/>
            <person name="Andres J."/>
            <person name="Pham M."/>
            <person name="Weisz D."/>
            <person name="Mascagni F."/>
            <person name="Usai G."/>
            <person name="Natali L."/>
            <person name="Bassil N."/>
            <person name="Fernandez G.E."/>
            <person name="Lomsadze A."/>
            <person name="Armour M."/>
            <person name="Olukolu B."/>
            <person name="Poorten T."/>
            <person name="Britton C."/>
            <person name="Davik J."/>
            <person name="Ashrafi H."/>
            <person name="Aiden E.L."/>
            <person name="Borodovsky M."/>
            <person name="Worthington M."/>
        </authorList>
    </citation>
    <scope>NUCLEOTIDE SEQUENCE [LARGE SCALE GENOMIC DNA]</scope>
    <source>
        <strain evidence="1">PI 553951</strain>
    </source>
</reference>
<name>A0AAW1WGE5_RUBAR</name>
<gene>
    <name evidence="1" type="ORF">M0R45_032396</name>
</gene>
<dbReference type="EMBL" id="JBEDUW010000006">
    <property type="protein sequence ID" value="KAK9924005.1"/>
    <property type="molecule type" value="Genomic_DNA"/>
</dbReference>
<evidence type="ECO:0000313" key="2">
    <source>
        <dbReference type="Proteomes" id="UP001457282"/>
    </source>
</evidence>
<accession>A0AAW1WGE5</accession>